<dbReference type="EMBL" id="ML996655">
    <property type="protein sequence ID" value="KAF2752380.1"/>
    <property type="molecule type" value="Genomic_DNA"/>
</dbReference>
<evidence type="ECO:0000313" key="2">
    <source>
        <dbReference type="EMBL" id="KAF2752380.1"/>
    </source>
</evidence>
<dbReference type="GeneID" id="54482592"/>
<gene>
    <name evidence="2" type="ORF">EJ05DRAFT_429301</name>
</gene>
<dbReference type="OrthoDB" id="5316756at2759"/>
<protein>
    <recommendedName>
        <fullName evidence="1">Helix-turn-helix domain-containing protein</fullName>
    </recommendedName>
</protein>
<keyword evidence="3" id="KW-1185">Reference proteome</keyword>
<evidence type="ECO:0000313" key="3">
    <source>
        <dbReference type="Proteomes" id="UP000799437"/>
    </source>
</evidence>
<name>A0A6A6VS20_9PEZI</name>
<dbReference type="InterPro" id="IPR058912">
    <property type="entry name" value="HTH_animal"/>
</dbReference>
<dbReference type="Pfam" id="PF26215">
    <property type="entry name" value="HTH_animal"/>
    <property type="match status" value="1"/>
</dbReference>
<organism evidence="2 3">
    <name type="scientific">Pseudovirgaria hyperparasitica</name>
    <dbReference type="NCBI Taxonomy" id="470096"/>
    <lineage>
        <taxon>Eukaryota</taxon>
        <taxon>Fungi</taxon>
        <taxon>Dikarya</taxon>
        <taxon>Ascomycota</taxon>
        <taxon>Pezizomycotina</taxon>
        <taxon>Dothideomycetes</taxon>
        <taxon>Dothideomycetes incertae sedis</taxon>
        <taxon>Acrospermales</taxon>
        <taxon>Acrospermaceae</taxon>
        <taxon>Pseudovirgaria</taxon>
    </lineage>
</organism>
<feature type="non-terminal residue" evidence="2">
    <location>
        <position position="56"/>
    </location>
</feature>
<evidence type="ECO:0000259" key="1">
    <source>
        <dbReference type="Pfam" id="PF26215"/>
    </source>
</evidence>
<reference evidence="2" key="1">
    <citation type="journal article" date="2020" name="Stud. Mycol.">
        <title>101 Dothideomycetes genomes: a test case for predicting lifestyles and emergence of pathogens.</title>
        <authorList>
            <person name="Haridas S."/>
            <person name="Albert R."/>
            <person name="Binder M."/>
            <person name="Bloem J."/>
            <person name="Labutti K."/>
            <person name="Salamov A."/>
            <person name="Andreopoulos B."/>
            <person name="Baker S."/>
            <person name="Barry K."/>
            <person name="Bills G."/>
            <person name="Bluhm B."/>
            <person name="Cannon C."/>
            <person name="Castanera R."/>
            <person name="Culley D."/>
            <person name="Daum C."/>
            <person name="Ezra D."/>
            <person name="Gonzalez J."/>
            <person name="Henrissat B."/>
            <person name="Kuo A."/>
            <person name="Liang C."/>
            <person name="Lipzen A."/>
            <person name="Lutzoni F."/>
            <person name="Magnuson J."/>
            <person name="Mondo S."/>
            <person name="Nolan M."/>
            <person name="Ohm R."/>
            <person name="Pangilinan J."/>
            <person name="Park H.-J."/>
            <person name="Ramirez L."/>
            <person name="Alfaro M."/>
            <person name="Sun H."/>
            <person name="Tritt A."/>
            <person name="Yoshinaga Y."/>
            <person name="Zwiers L.-H."/>
            <person name="Turgeon B."/>
            <person name="Goodwin S."/>
            <person name="Spatafora J."/>
            <person name="Crous P."/>
            <person name="Grigoriev I."/>
        </authorList>
    </citation>
    <scope>NUCLEOTIDE SEQUENCE</scope>
    <source>
        <strain evidence="2">CBS 121739</strain>
    </source>
</reference>
<sequence length="56" mass="6829">MNKHHYIPWSSAHPLTVKRAFVKAEMTRFMVLSSSRRLFEERLQEFHQALRRRGYP</sequence>
<feature type="domain" description="Helix-turn-helix" evidence="1">
    <location>
        <begin position="6"/>
        <end position="56"/>
    </location>
</feature>
<dbReference type="RefSeq" id="XP_033594838.1">
    <property type="nucleotide sequence ID" value="XM_033741538.1"/>
</dbReference>
<proteinExistence type="predicted"/>
<dbReference type="Proteomes" id="UP000799437">
    <property type="component" value="Unassembled WGS sequence"/>
</dbReference>
<dbReference type="AlphaFoldDB" id="A0A6A6VS20"/>
<accession>A0A6A6VS20</accession>